<evidence type="ECO:0000313" key="2">
    <source>
        <dbReference type="Proteomes" id="UP001548189"/>
    </source>
</evidence>
<dbReference type="Proteomes" id="UP001548189">
    <property type="component" value="Unassembled WGS sequence"/>
</dbReference>
<dbReference type="InterPro" id="IPR036390">
    <property type="entry name" value="WH_DNA-bd_sf"/>
</dbReference>
<dbReference type="Gene3D" id="3.40.190.290">
    <property type="match status" value="1"/>
</dbReference>
<reference evidence="1 2" key="1">
    <citation type="submission" date="2024-06" db="EMBL/GenBank/DDBJ databases">
        <authorList>
            <person name="Li F."/>
        </authorList>
    </citation>
    <scope>NUCLEOTIDE SEQUENCE [LARGE SCALE GENOMIC DNA]</scope>
    <source>
        <strain evidence="1 2">GXAS 311</strain>
    </source>
</reference>
<proteinExistence type="predicted"/>
<keyword evidence="2" id="KW-1185">Reference proteome</keyword>
<dbReference type="InterPro" id="IPR058163">
    <property type="entry name" value="LysR-type_TF_proteobact-type"/>
</dbReference>
<dbReference type="Pfam" id="PF00126">
    <property type="entry name" value="HTH_1"/>
    <property type="match status" value="1"/>
</dbReference>
<comment type="caution">
    <text evidence="1">The sequence shown here is derived from an EMBL/GenBank/DDBJ whole genome shotgun (WGS) entry which is preliminary data.</text>
</comment>
<dbReference type="Gene3D" id="1.10.10.10">
    <property type="entry name" value="Winged helix-like DNA-binding domain superfamily/Winged helix DNA-binding domain"/>
    <property type="match status" value="1"/>
</dbReference>
<dbReference type="PROSITE" id="PS50931">
    <property type="entry name" value="HTH_LYSR"/>
    <property type="match status" value="1"/>
</dbReference>
<protein>
    <submittedName>
        <fullName evidence="1">LysR substrate-binding domain-containing protein</fullName>
    </submittedName>
</protein>
<dbReference type="EMBL" id="JBEVCJ010000007">
    <property type="protein sequence ID" value="MET1255127.1"/>
    <property type="molecule type" value="Genomic_DNA"/>
</dbReference>
<dbReference type="InterPro" id="IPR000847">
    <property type="entry name" value="LysR_HTH_N"/>
</dbReference>
<dbReference type="PANTHER" id="PTHR30537:SF5">
    <property type="entry name" value="HTH-TYPE TRANSCRIPTIONAL ACTIVATOR TTDR-RELATED"/>
    <property type="match status" value="1"/>
</dbReference>
<organism evidence="1 2">
    <name type="scientific">Aliikangiella maris</name>
    <dbReference type="NCBI Taxonomy" id="3162458"/>
    <lineage>
        <taxon>Bacteria</taxon>
        <taxon>Pseudomonadati</taxon>
        <taxon>Pseudomonadota</taxon>
        <taxon>Gammaproteobacteria</taxon>
        <taxon>Oceanospirillales</taxon>
        <taxon>Pleioneaceae</taxon>
        <taxon>Aliikangiella</taxon>
    </lineage>
</organism>
<dbReference type="Pfam" id="PF03466">
    <property type="entry name" value="LysR_substrate"/>
    <property type="match status" value="1"/>
</dbReference>
<name>A0ABV2BU57_9GAMM</name>
<evidence type="ECO:0000313" key="1">
    <source>
        <dbReference type="EMBL" id="MET1255127.1"/>
    </source>
</evidence>
<sequence>MDRMRAIDIFIAVCREKSFSKVANQFDISPAMVSKYVNFLEKDVNIKLLSRSTRGQKLTEAGILYLSNAEKLSAQYQQLKHEMEYFSGEPQGRIKINAPVTYGTYQLTHRISVFIEKYPDIQIDLELSDSLSDVFLDDFDMIFRIGDLQDASYISKKVDEQQLIFCASPQYLGKFGVPDNISDLEEHLFLGFKAWQSHSRLKREFDIDSLRINDSKFVCNSGNCLRVAACQGQGIILQPFSLLKENIENSTLVRILVGQEPKPRPVHLLYPAKKQLPLKVRLFIDFIANYQR</sequence>
<dbReference type="SUPFAM" id="SSF53850">
    <property type="entry name" value="Periplasmic binding protein-like II"/>
    <property type="match status" value="1"/>
</dbReference>
<dbReference type="SUPFAM" id="SSF46785">
    <property type="entry name" value="Winged helix' DNA-binding domain"/>
    <property type="match status" value="1"/>
</dbReference>
<accession>A0ABV2BU57</accession>
<gene>
    <name evidence="1" type="ORF">ABVT43_08320</name>
</gene>
<dbReference type="InterPro" id="IPR036388">
    <property type="entry name" value="WH-like_DNA-bd_sf"/>
</dbReference>
<dbReference type="PANTHER" id="PTHR30537">
    <property type="entry name" value="HTH-TYPE TRANSCRIPTIONAL REGULATOR"/>
    <property type="match status" value="1"/>
</dbReference>
<dbReference type="InterPro" id="IPR005119">
    <property type="entry name" value="LysR_subst-bd"/>
</dbReference>